<evidence type="ECO:0000313" key="37">
    <source>
        <dbReference type="Proteomes" id="UP000008227"/>
    </source>
</evidence>
<keyword evidence="34" id="KW-1133">Transmembrane helix</keyword>
<comment type="catalytic activity">
    <reaction evidence="21">
        <text>Met-enkephalin + H2O = L-phenylalanyl-L-methionine + L-tyrosylglycylglycine</text>
        <dbReference type="Rhea" id="RHEA:71483"/>
        <dbReference type="ChEBI" id="CHEBI:15377"/>
        <dbReference type="ChEBI" id="CHEBI:189868"/>
        <dbReference type="ChEBI" id="CHEBI:190708"/>
        <dbReference type="ChEBI" id="CHEBI:190709"/>
    </reaction>
    <physiologicalReaction direction="left-to-right" evidence="21">
        <dbReference type="Rhea" id="RHEA:71484"/>
    </physiologicalReaction>
</comment>
<dbReference type="Gene3D" id="1.10.1370.30">
    <property type="match status" value="1"/>
</dbReference>
<reference evidence="36" key="2">
    <citation type="journal article" date="2020" name="Gigascience">
        <title>An improved pig reference genome sequence to enable pig genetics and genomics research.</title>
        <authorList>
            <person name="Warr A."/>
            <person name="Affara N."/>
            <person name="Aken B."/>
            <person name="Beiki H."/>
            <person name="Bickhart D.M."/>
            <person name="Billis K."/>
            <person name="Chow W."/>
            <person name="Eory L."/>
            <person name="Finlayson H.A."/>
            <person name="Flicek P."/>
            <person name="Giron C.G."/>
            <person name="Griffin D.K."/>
            <person name="Hall R."/>
            <person name="Hannum G."/>
            <person name="Hourlier T."/>
            <person name="Howe K."/>
            <person name="Hume D.A."/>
            <person name="Izuogu O."/>
            <person name="Kim K."/>
            <person name="Koren S."/>
            <person name="Liu H."/>
            <person name="Manchanda N."/>
            <person name="Martin F.J."/>
            <person name="Nonneman D.J."/>
            <person name="O'Connor R.E."/>
            <person name="Phillippy A.M."/>
            <person name="Rohrer G.A."/>
            <person name="Rosen B.D."/>
            <person name="Rund L.A."/>
            <person name="Sargent C.A."/>
            <person name="Schook L.B."/>
            <person name="Schroeder S.G."/>
            <person name="Schwartz A.S."/>
            <person name="Skinner B.M."/>
            <person name="Talbot R."/>
            <person name="Tseng E."/>
            <person name="Tuggle C.K."/>
            <person name="Watson M."/>
            <person name="Smith T.P.L."/>
            <person name="Archibald A.L."/>
        </authorList>
    </citation>
    <scope>NUCLEOTIDE SEQUENCE [LARGE SCALE GENOMIC DNA]</scope>
    <source>
        <strain evidence="36">Duroc</strain>
    </source>
</reference>
<dbReference type="InterPro" id="IPR001548">
    <property type="entry name" value="Peptidase_M2"/>
</dbReference>
<evidence type="ECO:0000256" key="21">
    <source>
        <dbReference type="ARBA" id="ARBA00048012"/>
    </source>
</evidence>
<comment type="catalytic activity">
    <reaction evidence="18">
        <text>substance P + H2O = L-Phe-L-Phe-Gly-L-Leu-L-Met-NH2 + substance P(1-6)</text>
        <dbReference type="Rhea" id="RHEA:71471"/>
        <dbReference type="ChEBI" id="CHEBI:15377"/>
        <dbReference type="ChEBI" id="CHEBI:190692"/>
        <dbReference type="ChEBI" id="CHEBI:190696"/>
        <dbReference type="ChEBI" id="CHEBI:190697"/>
    </reaction>
    <physiologicalReaction direction="left-to-right" evidence="18">
        <dbReference type="Rhea" id="RHEA:71472"/>
    </physiologicalReaction>
</comment>
<evidence type="ECO:0000256" key="33">
    <source>
        <dbReference type="RuleBase" id="RU361144"/>
    </source>
</evidence>
<dbReference type="GeneTree" id="ENSGT00940000163921"/>
<feature type="disulfide bond" evidence="30 32">
    <location>
        <begin position="355"/>
        <end position="373"/>
    </location>
</feature>
<comment type="catalytic activity">
    <reaction evidence="22">
        <text>Leu-enkephalin + H2O = L-tyrosylglycylglycine + L-phenylalanyl-L-leucine</text>
        <dbReference type="Rhea" id="RHEA:71487"/>
        <dbReference type="ChEBI" id="CHEBI:15377"/>
        <dbReference type="ChEBI" id="CHEBI:190689"/>
        <dbReference type="ChEBI" id="CHEBI:190708"/>
        <dbReference type="ChEBI" id="CHEBI:190710"/>
    </reaction>
    <physiologicalReaction direction="left-to-right" evidence="22">
        <dbReference type="Rhea" id="RHEA:71488"/>
    </physiologicalReaction>
</comment>
<sequence length="754" mass="87862">MGTRWTCPGPSLLVLFCYGQLLPWLRAKVGTMPISFSTDELYSETVAKAFLQFYERTAQVVWNQFMEATWNYVTNITNKNREEMLRKDVERSQHTLYFGTRARLFKIDDFQDPDVKRMLSKLQNLYKAALPEDELREYNQILAYMETTYSMAQVCLNEGPCLPLEPDLEEVMATSRDQKELLWAWQGWRDAVGRQLRMTFERYVQLSNKAAELNGYEDMGAMWRSAYESDTLEQDVEQLYEELQPLYLNLHAYVRRGLYRFYGPQLIDPRGPIPAHILGNMWAQSWVSILDLVLPFPEKPPEDITKIMKGQHWKPEKMFQEAEKFFTSLGLLSTPPEFWKNSMMERPTDGREVECHASAWDFYNGEDFRIKKCTEVTIEDLLSIFHQMGHIQYFLQYKNLSVIFRAGANPAFEEAVGSVITLSASSHKHLLNRGLLSHQHQDEEEEVNFLMSMALEKIAFIPFAYLVDRFRWKVFDGTIRKAVYNQEWWNLRLKYQGLCPPVPRTEDDFDPGAKFHISASMPYIRYFLSLMLQFQIHEALCKASGHVGPLHRCDIYNSKKAGKLLADVLKLGSSKPWPEVLQKITGETKVSTKALMTYFKPLLNWLVTENVRHGEILGWPDFSCSLEQSFDKETDRAAFLGLELNPDQAKSGQWVLLALSFVMLLMVLLLAYKVYTLEKKSLDTSTRDNSVHVPPPKAYFLGTAMEPHQVVRRQWMLLGLCLILMLCSVGLIIRIFTQHSWKPPWMRDEWWSWD</sequence>
<evidence type="ECO:0000313" key="36">
    <source>
        <dbReference type="Ensembl" id="ENSSSCP00000068234.2"/>
    </source>
</evidence>
<gene>
    <name evidence="36" type="primary">LOC100515049</name>
</gene>
<dbReference type="STRING" id="9823.ENSSSCP00000068234"/>
<comment type="catalytic activity">
    <reaction evidence="24">
        <text>neurotensin + H2O = neurotensin(1-11) + L-isoleucyl-L-leucine</text>
        <dbReference type="Rhea" id="RHEA:71475"/>
        <dbReference type="ChEBI" id="CHEBI:15377"/>
        <dbReference type="ChEBI" id="CHEBI:147362"/>
        <dbReference type="ChEBI" id="CHEBI:190704"/>
        <dbReference type="ChEBI" id="CHEBI:190706"/>
    </reaction>
    <physiologicalReaction direction="left-to-right" evidence="24">
        <dbReference type="Rhea" id="RHEA:71476"/>
    </physiologicalReaction>
</comment>
<feature type="binding site" evidence="31">
    <location>
        <position position="386"/>
    </location>
    <ligand>
        <name>Zn(2+)</name>
        <dbReference type="ChEBI" id="CHEBI:29105"/>
        <label>2</label>
        <note>catalytic</note>
    </ligand>
</feature>
<feature type="binding site" evidence="28">
    <location>
        <position position="227"/>
    </location>
    <ligand>
        <name>chloride</name>
        <dbReference type="ChEBI" id="CHEBI:17996"/>
        <label>1</label>
    </ligand>
</feature>
<dbReference type="GO" id="GO:0002003">
    <property type="term" value="P:angiotensin maturation"/>
    <property type="evidence" value="ECO:0000318"/>
    <property type="project" value="GO_Central"/>
</dbReference>
<evidence type="ECO:0000256" key="22">
    <source>
        <dbReference type="ARBA" id="ARBA00048231"/>
    </source>
</evidence>
<dbReference type="Ensembl" id="ENSSSCT00000080724.2">
    <property type="protein sequence ID" value="ENSSSCP00000068234.2"/>
    <property type="gene ID" value="ENSSSCG00000023612.5"/>
</dbReference>
<keyword evidence="7 35" id="KW-0732">Signal</keyword>
<feature type="disulfide bond" evidence="30">
    <location>
        <begin position="541"/>
        <end position="553"/>
    </location>
</feature>
<dbReference type="PROSITE" id="PS52011">
    <property type="entry name" value="PEPTIDASE_M2"/>
    <property type="match status" value="1"/>
</dbReference>
<dbReference type="EC" id="3.4.-.-" evidence="33"/>
<feature type="chain" id="PRO_5036480020" description="Angiotensin-converting enzyme" evidence="35">
    <location>
        <begin position="28"/>
        <end position="754"/>
    </location>
</feature>
<reference evidence="37" key="1">
    <citation type="submission" date="2009-11" db="EMBL/GenBank/DDBJ databases">
        <authorList>
            <consortium name="Porcine genome sequencing project"/>
        </authorList>
    </citation>
    <scope>NUCLEOTIDE SEQUENCE [LARGE SCALE GENOMIC DNA]</scope>
    <source>
        <strain evidence="37">Duroc</strain>
    </source>
</reference>
<dbReference type="GO" id="GO:0004180">
    <property type="term" value="F:carboxypeptidase activity"/>
    <property type="evidence" value="ECO:0007669"/>
    <property type="project" value="UniProtKB-KW"/>
</dbReference>
<dbReference type="Proteomes" id="UP000008227">
    <property type="component" value="Chromosome 12"/>
</dbReference>
<feature type="binding site" evidence="28">
    <location>
        <position position="525"/>
    </location>
    <ligand>
        <name>chloride</name>
        <dbReference type="ChEBI" id="CHEBI:17996"/>
        <label>1</label>
    </ligand>
</feature>
<keyword evidence="10 33" id="KW-0482">Metalloprotease</keyword>
<reference evidence="36" key="3">
    <citation type="submission" date="2025-08" db="UniProtKB">
        <authorList>
            <consortium name="Ensembl"/>
        </authorList>
    </citation>
    <scope>IDENTIFICATION</scope>
</reference>
<evidence type="ECO:0000256" key="17">
    <source>
        <dbReference type="ARBA" id="ARBA00047529"/>
    </source>
</evidence>
<feature type="binding site" evidence="31">
    <location>
        <position position="414"/>
    </location>
    <ligand>
        <name>Zn(2+)</name>
        <dbReference type="ChEBI" id="CHEBI:29105"/>
        <label>2</label>
        <note>catalytic</note>
    </ligand>
</feature>
<evidence type="ECO:0000256" key="28">
    <source>
        <dbReference type="PIRSR" id="PIRSR601548-2"/>
    </source>
</evidence>
<comment type="subunit">
    <text evidence="16">Monomer and homodimer; homodimerizes following binding to an inhibitor. Interacts with calmodulin (CALM1, CALM2 or CALM3); interaction takes place in the cytoplasmic region and regulates phosphorylation and proteolytic cleavage.</text>
</comment>
<feature type="glycosylation site" description="N-linked (GlcNAc...) asparagine" evidence="27">
    <location>
        <position position="75"/>
    </location>
</feature>
<evidence type="ECO:0000256" key="4">
    <source>
        <dbReference type="ARBA" id="ARBA00022645"/>
    </source>
</evidence>
<evidence type="ECO:0000256" key="19">
    <source>
        <dbReference type="ARBA" id="ARBA00047642"/>
    </source>
</evidence>
<dbReference type="GO" id="GO:0046872">
    <property type="term" value="F:metal ion binding"/>
    <property type="evidence" value="ECO:0007669"/>
    <property type="project" value="UniProtKB-KW"/>
</dbReference>
<dbReference type="GO" id="GO:0008237">
    <property type="term" value="F:metallopeptidase activity"/>
    <property type="evidence" value="ECO:0000318"/>
    <property type="project" value="GO_Central"/>
</dbReference>
<dbReference type="GO" id="GO:0008241">
    <property type="term" value="F:peptidyl-dipeptidase activity"/>
    <property type="evidence" value="ECO:0000318"/>
    <property type="project" value="GO_Central"/>
</dbReference>
<evidence type="ECO:0000256" key="12">
    <source>
        <dbReference type="ARBA" id="ARBA00023180"/>
    </source>
</evidence>
<comment type="subcellular location">
    <subcellularLocation>
        <location evidence="2">Membrane</location>
        <topology evidence="2">Single-pass type I membrane protein</topology>
    </subcellularLocation>
</comment>
<comment type="catalytic activity">
    <reaction evidence="23">
        <text>substance P + H2O = substance P(1-8) + Gly-L-Leu-L-Met-NH2</text>
        <dbReference type="Rhea" id="RHEA:71463"/>
        <dbReference type="ChEBI" id="CHEBI:15377"/>
        <dbReference type="ChEBI" id="CHEBI:190692"/>
        <dbReference type="ChEBI" id="CHEBI:190694"/>
        <dbReference type="ChEBI" id="CHEBI:190699"/>
    </reaction>
    <physiologicalReaction direction="left-to-right" evidence="23">
        <dbReference type="Rhea" id="RHEA:71464"/>
    </physiologicalReaction>
</comment>
<evidence type="ECO:0000256" key="8">
    <source>
        <dbReference type="ARBA" id="ARBA00022801"/>
    </source>
</evidence>
<keyword evidence="34" id="KW-0812">Transmembrane</keyword>
<evidence type="ECO:0000256" key="5">
    <source>
        <dbReference type="ARBA" id="ARBA00022670"/>
    </source>
</evidence>
<dbReference type="PANTHER" id="PTHR10514:SF41">
    <property type="entry name" value="ANGIOTENSIN-CONVERTING ENZYME-LIKE PROTEIN ACE3"/>
    <property type="match status" value="1"/>
</dbReference>
<evidence type="ECO:0000256" key="18">
    <source>
        <dbReference type="ARBA" id="ARBA00047629"/>
    </source>
</evidence>
<feature type="transmembrane region" description="Helical" evidence="34">
    <location>
        <begin position="654"/>
        <end position="672"/>
    </location>
</feature>
<accession>A0A5G2RC85</accession>
<dbReference type="GO" id="GO:0003084">
    <property type="term" value="P:positive regulation of systemic arterial blood pressure"/>
    <property type="evidence" value="ECO:0000318"/>
    <property type="project" value="GO_Central"/>
</dbReference>
<evidence type="ECO:0000256" key="9">
    <source>
        <dbReference type="ARBA" id="ARBA00022833"/>
    </source>
</evidence>
<evidence type="ECO:0000256" key="7">
    <source>
        <dbReference type="ARBA" id="ARBA00022729"/>
    </source>
</evidence>
<keyword evidence="11 30" id="KW-1015">Disulfide bond</keyword>
<feature type="disulfide bond" evidence="30">
    <location>
        <begin position="155"/>
        <end position="161"/>
    </location>
</feature>
<dbReference type="GO" id="GO:0001669">
    <property type="term" value="C:acrosomal vesicle"/>
    <property type="evidence" value="ECO:0007669"/>
    <property type="project" value="Ensembl"/>
</dbReference>
<evidence type="ECO:0000256" key="25">
    <source>
        <dbReference type="ARBA" id="ARBA00049305"/>
    </source>
</evidence>
<proteinExistence type="inferred from homology"/>
<evidence type="ECO:0000256" key="23">
    <source>
        <dbReference type="ARBA" id="ARBA00049116"/>
    </source>
</evidence>
<evidence type="ECO:0000256" key="3">
    <source>
        <dbReference type="ARBA" id="ARBA00008139"/>
    </source>
</evidence>
<dbReference type="PANTHER" id="PTHR10514">
    <property type="entry name" value="ANGIOTENSIN-CONVERTING ENZYME"/>
    <property type="match status" value="1"/>
</dbReference>
<feature type="binding site" evidence="29">
    <location>
        <position position="386"/>
    </location>
    <ligand>
        <name>Zn(2+)</name>
        <dbReference type="ChEBI" id="CHEBI:29105"/>
        <label>1</label>
        <note>catalytic</note>
    </ligand>
</feature>
<evidence type="ECO:0000256" key="1">
    <source>
        <dbReference type="ARBA" id="ARBA00001923"/>
    </source>
</evidence>
<organism evidence="36 37">
    <name type="scientific">Sus scrofa</name>
    <name type="common">Pig</name>
    <dbReference type="NCBI Taxonomy" id="9823"/>
    <lineage>
        <taxon>Eukaryota</taxon>
        <taxon>Metazoa</taxon>
        <taxon>Chordata</taxon>
        <taxon>Craniata</taxon>
        <taxon>Vertebrata</taxon>
        <taxon>Euteleostomi</taxon>
        <taxon>Mammalia</taxon>
        <taxon>Eutheria</taxon>
        <taxon>Laurasiatheria</taxon>
        <taxon>Artiodactyla</taxon>
        <taxon>Suina</taxon>
        <taxon>Suidae</taxon>
        <taxon>Sus</taxon>
    </lineage>
</organism>
<evidence type="ECO:0000256" key="14">
    <source>
        <dbReference type="ARBA" id="ARBA00037200"/>
    </source>
</evidence>
<keyword evidence="5 33" id="KW-0645">Protease</keyword>
<dbReference type="GO" id="GO:0005886">
    <property type="term" value="C:plasma membrane"/>
    <property type="evidence" value="ECO:0000318"/>
    <property type="project" value="GO_Central"/>
</dbReference>
<dbReference type="GlyGen" id="A0A5G2RC85">
    <property type="glycosylation" value="1 site"/>
</dbReference>
<comment type="catalytic activity">
    <reaction evidence="17">
        <text>Met-enkephalin-Arg-Phe + H2O = L-arginyl-L-phenylalanine + Met-enkephalin</text>
        <dbReference type="Rhea" id="RHEA:70675"/>
        <dbReference type="ChEBI" id="CHEBI:15377"/>
        <dbReference type="ChEBI" id="CHEBI:189868"/>
        <dbReference type="ChEBI" id="CHEBI:189869"/>
        <dbReference type="ChEBI" id="CHEBI:189870"/>
    </reaction>
    <physiologicalReaction direction="left-to-right" evidence="17">
        <dbReference type="Rhea" id="RHEA:70676"/>
    </physiologicalReaction>
</comment>
<evidence type="ECO:0000256" key="13">
    <source>
        <dbReference type="ARBA" id="ARBA00036868"/>
    </source>
</evidence>
<comment type="function">
    <text evidence="14">Soluble form that is released in blood plasma and other body fluids following proteolytic cleavage in the juxtamembrane stalk region.</text>
</comment>
<keyword evidence="6 29" id="KW-0479">Metal-binding</keyword>
<evidence type="ECO:0000256" key="32">
    <source>
        <dbReference type="PROSITE-ProRule" id="PRU01355"/>
    </source>
</evidence>
<feature type="signal peptide" evidence="35">
    <location>
        <begin position="1"/>
        <end position="27"/>
    </location>
</feature>
<evidence type="ECO:0000256" key="6">
    <source>
        <dbReference type="ARBA" id="ARBA00022723"/>
    </source>
</evidence>
<name>A0A5G2RC85_PIG</name>
<comment type="cofactor">
    <cofactor evidence="1">
        <name>chloride</name>
        <dbReference type="ChEBI" id="CHEBI:17996"/>
    </cofactor>
</comment>
<dbReference type="CDD" id="cd06461">
    <property type="entry name" value="M2_ACE"/>
    <property type="match status" value="1"/>
</dbReference>
<comment type="catalytic activity">
    <reaction evidence="20">
        <text>angiotensin I + H2O = L-histidyl-L-leucine + angiotensin II</text>
        <dbReference type="Rhea" id="RHEA:63560"/>
        <dbReference type="ChEBI" id="CHEBI:15377"/>
        <dbReference type="ChEBI" id="CHEBI:58506"/>
        <dbReference type="ChEBI" id="CHEBI:147350"/>
        <dbReference type="ChEBI" id="CHEBI:147392"/>
        <dbReference type="EC" id="3.4.15.1"/>
    </reaction>
    <physiologicalReaction direction="left-to-right" evidence="20">
        <dbReference type="Rhea" id="RHEA:63561"/>
    </physiologicalReaction>
</comment>
<comment type="caution">
    <text evidence="32">Lacks conserved residue(s) required for the propagation of feature annotation.</text>
</comment>
<keyword evidence="12 27" id="KW-0325">Glycoprotein</keyword>
<comment type="cofactor">
    <cofactor evidence="33">
        <name>Zn(2+)</name>
        <dbReference type="ChEBI" id="CHEBI:29105"/>
    </cofactor>
    <text evidence="33">Binds 1 zinc ion per subunit.</text>
</comment>
<feature type="binding site" evidence="31">
    <location>
        <position position="390"/>
    </location>
    <ligand>
        <name>Zn(2+)</name>
        <dbReference type="ChEBI" id="CHEBI:29105"/>
        <label>2</label>
        <note>catalytic</note>
    </ligand>
</feature>
<comment type="catalytic activity">
    <reaction evidence="13">
        <text>Release of a C-terminal dipeptide, oligopeptide-|-Xaa-Yaa, when Xaa is not Pro, and Yaa is neither Asp nor Glu. Thus, conversion of angiotensin I to angiotensin II, with increase in vasoconstrictor activity, but no action on angiotensin II.</text>
        <dbReference type="EC" id="3.4.15.1"/>
    </reaction>
</comment>
<evidence type="ECO:0000256" key="2">
    <source>
        <dbReference type="ARBA" id="ARBA00004479"/>
    </source>
</evidence>
<feature type="binding site" evidence="29">
    <location>
        <position position="414"/>
    </location>
    <ligand>
        <name>Zn(2+)</name>
        <dbReference type="ChEBI" id="CHEBI:29105"/>
        <label>1</label>
        <note>catalytic</note>
    </ligand>
</feature>
<evidence type="ECO:0000256" key="29">
    <source>
        <dbReference type="PIRSR" id="PIRSR601548-3"/>
    </source>
</evidence>
<keyword evidence="9 29" id="KW-0862">Zinc</keyword>
<comment type="catalytic activity">
    <reaction evidence="26">
        <text>substance P + H2O = substance P(1-9) + L-Leu-L-Met-NH2</text>
        <dbReference type="Rhea" id="RHEA:71459"/>
        <dbReference type="ChEBI" id="CHEBI:15377"/>
        <dbReference type="ChEBI" id="CHEBI:190692"/>
        <dbReference type="ChEBI" id="CHEBI:190693"/>
        <dbReference type="ChEBI" id="CHEBI:190700"/>
    </reaction>
    <physiologicalReaction direction="left-to-right" evidence="26">
        <dbReference type="Rhea" id="RHEA:71460"/>
    </physiologicalReaction>
</comment>
<evidence type="ECO:0000256" key="34">
    <source>
        <dbReference type="SAM" id="Phobius"/>
    </source>
</evidence>
<comment type="catalytic activity">
    <reaction evidence="25">
        <text>bradykinin + H2O = L-Phe-L-Arg + bradykinin(1-7)</text>
        <dbReference type="Rhea" id="RHEA:71451"/>
        <dbReference type="ChEBI" id="CHEBI:15377"/>
        <dbReference type="ChEBI" id="CHEBI:132988"/>
        <dbReference type="ChEBI" id="CHEBI:133147"/>
        <dbReference type="ChEBI" id="CHEBI:147352"/>
    </reaction>
    <physiologicalReaction direction="left-to-right" evidence="25">
        <dbReference type="Rhea" id="RHEA:71452"/>
    </physiologicalReaction>
</comment>
<evidence type="ECO:0000256" key="26">
    <source>
        <dbReference type="ARBA" id="ARBA00049470"/>
    </source>
</evidence>
<dbReference type="SUPFAM" id="SSF55486">
    <property type="entry name" value="Metalloproteases ('zincins'), catalytic domain"/>
    <property type="match status" value="1"/>
</dbReference>
<comment type="catalytic activity">
    <reaction evidence="19">
        <text>goralatide + H2O = N-acetyl-L-seryl-L-aspartate + L-lysyl-L-proline</text>
        <dbReference type="Rhea" id="RHEA:71455"/>
        <dbReference type="ChEBI" id="CHEBI:15377"/>
        <dbReference type="ChEBI" id="CHEBI:190701"/>
        <dbReference type="ChEBI" id="CHEBI:190702"/>
        <dbReference type="ChEBI" id="CHEBI:190703"/>
    </reaction>
    <physiologicalReaction direction="left-to-right" evidence="19">
        <dbReference type="Rhea" id="RHEA:71456"/>
    </physiologicalReaction>
</comment>
<comment type="similarity">
    <text evidence="3 32 33">Belongs to the peptidase M2 family.</text>
</comment>
<dbReference type="GO" id="GO:0005615">
    <property type="term" value="C:extracellular space"/>
    <property type="evidence" value="ECO:0000318"/>
    <property type="project" value="GO_Central"/>
</dbReference>
<keyword evidence="8 33" id="KW-0378">Hydrolase</keyword>
<evidence type="ECO:0000256" key="16">
    <source>
        <dbReference type="ARBA" id="ARBA00046406"/>
    </source>
</evidence>
<evidence type="ECO:0000256" key="30">
    <source>
        <dbReference type="PIRSR" id="PIRSR601548-4"/>
    </source>
</evidence>
<dbReference type="AlphaFoldDB" id="A0A5G2RC85"/>
<dbReference type="InParanoid" id="A0A5G2RC85"/>
<reference evidence="36" key="4">
    <citation type="submission" date="2025-09" db="UniProtKB">
        <authorList>
            <consortium name="Ensembl"/>
        </authorList>
    </citation>
    <scope>IDENTIFICATION</scope>
</reference>
<keyword evidence="37" id="KW-1185">Reference proteome</keyword>
<dbReference type="Bgee" id="ENSSSCG00000023612">
    <property type="expression patterns" value="Expressed in testis and 2 other cell types or tissues"/>
</dbReference>
<dbReference type="ExpressionAtlas" id="A0A5G2RC85">
    <property type="expression patterns" value="baseline"/>
</dbReference>
<evidence type="ECO:0000256" key="11">
    <source>
        <dbReference type="ARBA" id="ARBA00023157"/>
    </source>
</evidence>
<evidence type="ECO:0000256" key="15">
    <source>
        <dbReference type="ARBA" id="ARBA00039858"/>
    </source>
</evidence>
<feature type="transmembrane region" description="Helical" evidence="34">
    <location>
        <begin position="715"/>
        <end position="736"/>
    </location>
</feature>
<evidence type="ECO:0000256" key="10">
    <source>
        <dbReference type="ARBA" id="ARBA00023049"/>
    </source>
</evidence>
<evidence type="ECO:0000256" key="27">
    <source>
        <dbReference type="PIRSR" id="PIRSR601548-10"/>
    </source>
</evidence>
<evidence type="ECO:0000256" key="35">
    <source>
        <dbReference type="SAM" id="SignalP"/>
    </source>
</evidence>
<dbReference type="Pfam" id="PF01401">
    <property type="entry name" value="Peptidase_M2"/>
    <property type="match status" value="1"/>
</dbReference>
<keyword evidence="4 33" id="KW-0121">Carboxypeptidase</keyword>
<protein>
    <recommendedName>
        <fullName evidence="15 33">Angiotensin-converting enzyme</fullName>
        <ecNumber evidence="33">3.4.-.-</ecNumber>
    </recommendedName>
</protein>
<evidence type="ECO:0000256" key="20">
    <source>
        <dbReference type="ARBA" id="ARBA00047862"/>
    </source>
</evidence>
<evidence type="ECO:0000256" key="24">
    <source>
        <dbReference type="ARBA" id="ARBA00049273"/>
    </source>
</evidence>
<feature type="binding site" evidence="29">
    <location>
        <position position="390"/>
    </location>
    <ligand>
        <name>Zn(2+)</name>
        <dbReference type="ChEBI" id="CHEBI:29105"/>
        <label>1</label>
        <note>catalytic</note>
    </ligand>
</feature>
<dbReference type="FunFam" id="1.10.1370.30:FF:000004">
    <property type="entry name" value="Angiotensin-converting enzyme"/>
    <property type="match status" value="1"/>
</dbReference>
<dbReference type="PRINTS" id="PR00791">
    <property type="entry name" value="PEPDIPTASEA"/>
</dbReference>
<evidence type="ECO:0000256" key="31">
    <source>
        <dbReference type="PIRSR" id="PIRSR601548-8"/>
    </source>
</evidence>
<keyword evidence="34" id="KW-0472">Membrane</keyword>